<proteinExistence type="predicted"/>
<reference evidence="2 3" key="1">
    <citation type="journal article" date="2014" name="Int. J. Syst. Evol. Microbiol.">
        <title>Streptomyces hoynatensis sp. nov., isolated from deep marine sediment.</title>
        <authorList>
            <person name="Veyisoglu A."/>
            <person name="Sahin N."/>
        </authorList>
    </citation>
    <scope>NUCLEOTIDE SEQUENCE [LARGE SCALE GENOMIC DNA]</scope>
    <source>
        <strain evidence="2 3">KCTC 29097</strain>
    </source>
</reference>
<comment type="caution">
    <text evidence="2">The sequence shown here is derived from an EMBL/GenBank/DDBJ whole genome shotgun (WGS) entry which is preliminary data.</text>
</comment>
<gene>
    <name evidence="2" type="ORF">D7294_16870</name>
</gene>
<dbReference type="AlphaFoldDB" id="A0A3A9YYI4"/>
<keyword evidence="3" id="KW-1185">Reference proteome</keyword>
<dbReference type="EMBL" id="RBAL01000009">
    <property type="protein sequence ID" value="RKN40764.1"/>
    <property type="molecule type" value="Genomic_DNA"/>
</dbReference>
<protein>
    <submittedName>
        <fullName evidence="2">Uncharacterized protein</fullName>
    </submittedName>
</protein>
<name>A0A3A9YYI4_9ACTN</name>
<feature type="region of interest" description="Disordered" evidence="1">
    <location>
        <begin position="60"/>
        <end position="80"/>
    </location>
</feature>
<dbReference type="Proteomes" id="UP000272474">
    <property type="component" value="Unassembled WGS sequence"/>
</dbReference>
<evidence type="ECO:0000313" key="3">
    <source>
        <dbReference type="Proteomes" id="UP000272474"/>
    </source>
</evidence>
<evidence type="ECO:0000313" key="2">
    <source>
        <dbReference type="EMBL" id="RKN40764.1"/>
    </source>
</evidence>
<accession>A0A3A9YYI4</accession>
<dbReference type="RefSeq" id="WP_120680536.1">
    <property type="nucleotide sequence ID" value="NZ_RBAL01000009.1"/>
</dbReference>
<sequence>MSRPFPTAATCTCDQTRGAACPVHGPEPDAPIHTPARGRTALLAAGTALTAVLLLTGCGPTHAPAPAPSEGTAGGASGQP</sequence>
<organism evidence="2 3">
    <name type="scientific">Streptomyces hoynatensis</name>
    <dbReference type="NCBI Taxonomy" id="1141874"/>
    <lineage>
        <taxon>Bacteria</taxon>
        <taxon>Bacillati</taxon>
        <taxon>Actinomycetota</taxon>
        <taxon>Actinomycetes</taxon>
        <taxon>Kitasatosporales</taxon>
        <taxon>Streptomycetaceae</taxon>
        <taxon>Streptomyces</taxon>
    </lineage>
</organism>
<evidence type="ECO:0000256" key="1">
    <source>
        <dbReference type="SAM" id="MobiDB-lite"/>
    </source>
</evidence>